<dbReference type="Proteomes" id="UP000177383">
    <property type="component" value="Unassembled WGS sequence"/>
</dbReference>
<reference evidence="1 2" key="1">
    <citation type="journal article" date="2016" name="Nat. Commun.">
        <title>Thousands of microbial genomes shed light on interconnected biogeochemical processes in an aquifer system.</title>
        <authorList>
            <person name="Anantharaman K."/>
            <person name="Brown C.T."/>
            <person name="Hug L.A."/>
            <person name="Sharon I."/>
            <person name="Castelle C.J."/>
            <person name="Probst A.J."/>
            <person name="Thomas B.C."/>
            <person name="Singh A."/>
            <person name="Wilkins M.J."/>
            <person name="Karaoz U."/>
            <person name="Brodie E.L."/>
            <person name="Williams K.H."/>
            <person name="Hubbard S.S."/>
            <person name="Banfield J.F."/>
        </authorList>
    </citation>
    <scope>NUCLEOTIDE SEQUENCE [LARGE SCALE GENOMIC DNA]</scope>
</reference>
<name>A0A1F5ZS05_9BACT</name>
<organism evidence="1 2">
    <name type="scientific">Candidatus Gottesmanbacteria bacterium RIFCSPHIGHO2_01_FULL_39_10</name>
    <dbReference type="NCBI Taxonomy" id="1798375"/>
    <lineage>
        <taxon>Bacteria</taxon>
        <taxon>Candidatus Gottesmaniibacteriota</taxon>
    </lineage>
</organism>
<sequence length="143" mass="16744">MQPAYSYTVNPKKNHTQIDLQLASWPFHTIEIPQTAAILQKHLPRIFQAECFNSRNLPFARELKKTELGHLYEHILLEYLCMDKVKKGFPEATYSGVTTWDWMKNPPGSFQIYINESMRAPWFNSALKKCNHVFDKIIRTATE</sequence>
<accession>A0A1F5ZS05</accession>
<proteinExistence type="predicted"/>
<dbReference type="EMBL" id="MFJE01000004">
    <property type="protein sequence ID" value="OGG15260.1"/>
    <property type="molecule type" value="Genomic_DNA"/>
</dbReference>
<protein>
    <recommendedName>
        <fullName evidence="3">Cyanophycin synthase-like N-terminal domain-containing protein</fullName>
    </recommendedName>
</protein>
<evidence type="ECO:0008006" key="3">
    <source>
        <dbReference type="Google" id="ProtNLM"/>
    </source>
</evidence>
<gene>
    <name evidence="1" type="ORF">A2773_03640</name>
</gene>
<evidence type="ECO:0000313" key="2">
    <source>
        <dbReference type="Proteomes" id="UP000177383"/>
    </source>
</evidence>
<dbReference type="AlphaFoldDB" id="A0A1F5ZS05"/>
<evidence type="ECO:0000313" key="1">
    <source>
        <dbReference type="EMBL" id="OGG15260.1"/>
    </source>
</evidence>
<comment type="caution">
    <text evidence="1">The sequence shown here is derived from an EMBL/GenBank/DDBJ whole genome shotgun (WGS) entry which is preliminary data.</text>
</comment>